<keyword evidence="1" id="KW-1133">Transmembrane helix</keyword>
<proteinExistence type="predicted"/>
<evidence type="ECO:0000313" key="3">
    <source>
        <dbReference type="Proteomes" id="UP001328107"/>
    </source>
</evidence>
<sequence>HIVAMSAKAEPDDPALPILRAAFRDLYNATKQEGWLVMDYWKDGRFNYRTLTGLAPSTVIMALQFSLAVCLAWGTYRGIAEAQFISPTHRTFQLKILKATLVPVVFLYLPDTCIFYFPVLGIPDFGISETFPVLISFFPAWDAIVIISLIKDYRQASLPL</sequence>
<dbReference type="InterPro" id="IPR019428">
    <property type="entry name" value="7TM_GPCR_serpentine_rcpt_Str"/>
</dbReference>
<feature type="transmembrane region" description="Helical" evidence="1">
    <location>
        <begin position="96"/>
        <end position="119"/>
    </location>
</feature>
<dbReference type="EMBL" id="BTRK01000004">
    <property type="protein sequence ID" value="GMR47019.1"/>
    <property type="molecule type" value="Genomic_DNA"/>
</dbReference>
<comment type="caution">
    <text evidence="2">The sequence shown here is derived from an EMBL/GenBank/DDBJ whole genome shotgun (WGS) entry which is preliminary data.</text>
</comment>
<keyword evidence="3" id="KW-1185">Reference proteome</keyword>
<dbReference type="Proteomes" id="UP001328107">
    <property type="component" value="Unassembled WGS sequence"/>
</dbReference>
<evidence type="ECO:0000256" key="1">
    <source>
        <dbReference type="SAM" id="Phobius"/>
    </source>
</evidence>
<evidence type="ECO:0008006" key="4">
    <source>
        <dbReference type="Google" id="ProtNLM"/>
    </source>
</evidence>
<dbReference type="PANTHER" id="PTHR22943:SF248">
    <property type="entry name" value="SEVEN TM RECEPTOR"/>
    <property type="match status" value="1"/>
</dbReference>
<dbReference type="Pfam" id="PF10326">
    <property type="entry name" value="7TM_GPCR_Str"/>
    <property type="match status" value="1"/>
</dbReference>
<dbReference type="PANTHER" id="PTHR22943">
    <property type="entry name" value="7-TRANSMEMBRANE DOMAIN RECEPTOR C.ELEGANS"/>
    <property type="match status" value="1"/>
</dbReference>
<feature type="transmembrane region" description="Helical" evidence="1">
    <location>
        <begin position="131"/>
        <end position="150"/>
    </location>
</feature>
<organism evidence="2 3">
    <name type="scientific">Pristionchus mayeri</name>
    <dbReference type="NCBI Taxonomy" id="1317129"/>
    <lineage>
        <taxon>Eukaryota</taxon>
        <taxon>Metazoa</taxon>
        <taxon>Ecdysozoa</taxon>
        <taxon>Nematoda</taxon>
        <taxon>Chromadorea</taxon>
        <taxon>Rhabditida</taxon>
        <taxon>Rhabditina</taxon>
        <taxon>Diplogasteromorpha</taxon>
        <taxon>Diplogasteroidea</taxon>
        <taxon>Neodiplogasteridae</taxon>
        <taxon>Pristionchus</taxon>
    </lineage>
</organism>
<evidence type="ECO:0000313" key="2">
    <source>
        <dbReference type="EMBL" id="GMR47019.1"/>
    </source>
</evidence>
<feature type="non-terminal residue" evidence="2">
    <location>
        <position position="1"/>
    </location>
</feature>
<feature type="transmembrane region" description="Helical" evidence="1">
    <location>
        <begin position="54"/>
        <end position="76"/>
    </location>
</feature>
<name>A0AAN5CMF5_9BILA</name>
<dbReference type="AlphaFoldDB" id="A0AAN5CMF5"/>
<accession>A0AAN5CMF5</accession>
<keyword evidence="1" id="KW-0472">Membrane</keyword>
<feature type="non-terminal residue" evidence="2">
    <location>
        <position position="160"/>
    </location>
</feature>
<keyword evidence="1" id="KW-0812">Transmembrane</keyword>
<protein>
    <recommendedName>
        <fullName evidence="4">G protein-coupled receptor</fullName>
    </recommendedName>
</protein>
<reference evidence="3" key="1">
    <citation type="submission" date="2022-10" db="EMBL/GenBank/DDBJ databases">
        <title>Genome assembly of Pristionchus species.</title>
        <authorList>
            <person name="Yoshida K."/>
            <person name="Sommer R.J."/>
        </authorList>
    </citation>
    <scope>NUCLEOTIDE SEQUENCE [LARGE SCALE GENOMIC DNA]</scope>
    <source>
        <strain evidence="3">RS5460</strain>
    </source>
</reference>
<gene>
    <name evidence="2" type="ORF">PMAYCL1PPCAC_17214</name>
</gene>